<keyword evidence="2" id="KW-1185">Reference proteome</keyword>
<reference evidence="2" key="1">
    <citation type="submission" date="2016-10" db="EMBL/GenBank/DDBJ databases">
        <authorList>
            <person name="Varghese N."/>
            <person name="Submissions S."/>
        </authorList>
    </citation>
    <scope>NUCLEOTIDE SEQUENCE [LARGE SCALE GENOMIC DNA]</scope>
    <source>
        <strain evidence="2">DSM 18733</strain>
    </source>
</reference>
<name>A0A1H7IDB2_OLID1</name>
<sequence>MMQDVSTPVKAWVLFQSRLDEHRRYVESYSFDSKDRPISAHPLTKKESVTLANAMASAQEINSRFLHYPGLLPPHVLRIEPMGTSYALWYTPPQQVDLHFVSDLGIPNGRASIPALLWKAEKKKLTLHALAETTERPTLESSLYYAPFFNVKSSGAVCMGTVNINIRDTCKLEEFMQLWERYFFASSFSHLMGGHHPTKGNTVNLWKSLVNTDKPFPQQQLIKLPTKIKDLIV</sequence>
<evidence type="ECO:0000313" key="2">
    <source>
        <dbReference type="Proteomes" id="UP000199421"/>
    </source>
</evidence>
<organism evidence="1 2">
    <name type="scientific">Olivibacter domesticus</name>
    <name type="common">Pseudosphingobacterium domesticum</name>
    <dbReference type="NCBI Taxonomy" id="407022"/>
    <lineage>
        <taxon>Bacteria</taxon>
        <taxon>Pseudomonadati</taxon>
        <taxon>Bacteroidota</taxon>
        <taxon>Sphingobacteriia</taxon>
        <taxon>Sphingobacteriales</taxon>
        <taxon>Sphingobacteriaceae</taxon>
        <taxon>Olivibacter</taxon>
    </lineage>
</organism>
<dbReference type="Pfam" id="PF14460">
    <property type="entry name" value="Prok-E2_D"/>
    <property type="match status" value="1"/>
</dbReference>
<dbReference type="AlphaFoldDB" id="A0A1H7IDB2"/>
<gene>
    <name evidence="1" type="ORF">SAMN05661044_00663</name>
</gene>
<evidence type="ECO:0000313" key="1">
    <source>
        <dbReference type="EMBL" id="SEK60448.1"/>
    </source>
</evidence>
<accession>A0A1H7IDB2</accession>
<protein>
    <submittedName>
        <fullName evidence="1">PRTRC system protein B</fullName>
    </submittedName>
</protein>
<dbReference type="InterPro" id="IPR032787">
    <property type="entry name" value="Prok-E2_D"/>
</dbReference>
<dbReference type="STRING" id="407022.SAMN05661044_00663"/>
<dbReference type="Proteomes" id="UP000199421">
    <property type="component" value="Unassembled WGS sequence"/>
</dbReference>
<dbReference type="EMBL" id="FOAF01000001">
    <property type="protein sequence ID" value="SEK60448.1"/>
    <property type="molecule type" value="Genomic_DNA"/>
</dbReference>
<proteinExistence type="predicted"/>